<dbReference type="AlphaFoldDB" id="A0A7R9IL39"/>
<proteinExistence type="predicted"/>
<sequence>MTIGVYELYEGPSGPAGHFAHSEIREVLVFGHRGVVDFHVHPIPAENELLQEYASNARFTILVEVIFHAGVEEICAMDVIDHAPYVDTCNGISSQKYLVLEKTGLADEPKAVSNPRVNPPMERIISGVYWWKS</sequence>
<organism evidence="1">
    <name type="scientific">Timema tahoe</name>
    <dbReference type="NCBI Taxonomy" id="61484"/>
    <lineage>
        <taxon>Eukaryota</taxon>
        <taxon>Metazoa</taxon>
        <taxon>Ecdysozoa</taxon>
        <taxon>Arthropoda</taxon>
        <taxon>Hexapoda</taxon>
        <taxon>Insecta</taxon>
        <taxon>Pterygota</taxon>
        <taxon>Neoptera</taxon>
        <taxon>Polyneoptera</taxon>
        <taxon>Phasmatodea</taxon>
        <taxon>Timematodea</taxon>
        <taxon>Timematoidea</taxon>
        <taxon>Timematidae</taxon>
        <taxon>Timema</taxon>
    </lineage>
</organism>
<name>A0A7R9IL39_9NEOP</name>
<evidence type="ECO:0000313" key="1">
    <source>
        <dbReference type="EMBL" id="CAD7460388.1"/>
    </source>
</evidence>
<reference evidence="1" key="1">
    <citation type="submission" date="2020-11" db="EMBL/GenBank/DDBJ databases">
        <authorList>
            <person name="Tran Van P."/>
        </authorList>
    </citation>
    <scope>NUCLEOTIDE SEQUENCE</scope>
</reference>
<dbReference type="EMBL" id="OE003663">
    <property type="protein sequence ID" value="CAD7460388.1"/>
    <property type="molecule type" value="Genomic_DNA"/>
</dbReference>
<accession>A0A7R9IL39</accession>
<gene>
    <name evidence="1" type="ORF">TTEB3V08_LOCUS8320</name>
</gene>
<protein>
    <submittedName>
        <fullName evidence="1">Uncharacterized protein</fullName>
    </submittedName>
</protein>